<protein>
    <submittedName>
        <fullName evidence="1">Alpha-glucosides-binding periplasmic protein AglE</fullName>
    </submittedName>
</protein>
<proteinExistence type="predicted"/>
<gene>
    <name evidence="1" type="ORF">MNBD_ACTINO02-615</name>
</gene>
<dbReference type="Gene3D" id="3.40.190.10">
    <property type="entry name" value="Periplasmic binding protein-like II"/>
    <property type="match status" value="1"/>
</dbReference>
<sequence>ARFAAAGYTVPETWDDLLALSDTMIADGNTPWCVGIESGGATGWTFTDWVEDLTLRFEGPEYYDQWVGHTIPFNNPKMATIWQTVLDLWNTPGAVFANSGSIAATSFGDNGQPLVDGKCFMHRQASFYSAFLPEGTPAADGSEGAVDVFYFPAVGDDKPVLGAGTLVSAFRDAPEVWAVMEYFASADYADARQRFQALGKGAAVTEGVLSGFLSPNVNADLSLYAPLEQSFLDILNTADVVRFDGSDLMPSEVGAGTFWTEGTSAVNGDKTIQEALDAIEASWP</sequence>
<dbReference type="InterPro" id="IPR006059">
    <property type="entry name" value="SBP"/>
</dbReference>
<dbReference type="AlphaFoldDB" id="A0A3B0SVA8"/>
<dbReference type="Pfam" id="PF01547">
    <property type="entry name" value="SBP_bac_1"/>
    <property type="match status" value="1"/>
</dbReference>
<evidence type="ECO:0000313" key="1">
    <source>
        <dbReference type="EMBL" id="VAW00434.1"/>
    </source>
</evidence>
<feature type="non-terminal residue" evidence="1">
    <location>
        <position position="1"/>
    </location>
</feature>
<organism evidence="1">
    <name type="scientific">hydrothermal vent metagenome</name>
    <dbReference type="NCBI Taxonomy" id="652676"/>
    <lineage>
        <taxon>unclassified sequences</taxon>
        <taxon>metagenomes</taxon>
        <taxon>ecological metagenomes</taxon>
    </lineage>
</organism>
<accession>A0A3B0SVA8</accession>
<reference evidence="1" key="1">
    <citation type="submission" date="2018-06" db="EMBL/GenBank/DDBJ databases">
        <authorList>
            <person name="Zhirakovskaya E."/>
        </authorList>
    </citation>
    <scope>NUCLEOTIDE SEQUENCE</scope>
</reference>
<dbReference type="EMBL" id="UOEK01000187">
    <property type="protein sequence ID" value="VAW00434.1"/>
    <property type="molecule type" value="Genomic_DNA"/>
</dbReference>
<dbReference type="SUPFAM" id="SSF53850">
    <property type="entry name" value="Periplasmic binding protein-like II"/>
    <property type="match status" value="1"/>
</dbReference>
<name>A0A3B0SVA8_9ZZZZ</name>